<keyword evidence="6" id="KW-0539">Nucleus</keyword>
<dbReference type="GO" id="GO:0006355">
    <property type="term" value="P:regulation of DNA-templated transcription"/>
    <property type="evidence" value="ECO:0007669"/>
    <property type="project" value="InterPro"/>
</dbReference>
<evidence type="ECO:0000256" key="2">
    <source>
        <dbReference type="ARBA" id="ARBA00022491"/>
    </source>
</evidence>
<sequence>MNDLPERQTADNQQQNGGLYPPHFEKGALIQLASGEIKCVQDLSIEDFQRSTDLSPDLKLDSSTVGKISLNQQRTMALLCFVVGEDKLQIIVEAPVEHPFFVYGKGWSAVTPEMSMSRYKLACHELIVGDVCASLTLKTPVNADAQNIADVPRDIAVHMQHNEINKPTQFLPSQLAPR</sequence>
<evidence type="ECO:0000256" key="5">
    <source>
        <dbReference type="ARBA" id="ARBA00023163"/>
    </source>
</evidence>
<dbReference type="EMBL" id="LR783213">
    <property type="protein sequence ID" value="CAB3224712.1"/>
    <property type="molecule type" value="mRNA"/>
</dbReference>
<keyword evidence="5" id="KW-0804">Transcription</keyword>
<dbReference type="GO" id="GO:0003677">
    <property type="term" value="F:DNA binding"/>
    <property type="evidence" value="ECO:0007669"/>
    <property type="project" value="UniProtKB-KW"/>
</dbReference>
<accession>A0A6F9D809</accession>
<evidence type="ECO:0000256" key="1">
    <source>
        <dbReference type="ARBA" id="ARBA00004123"/>
    </source>
</evidence>
<evidence type="ECO:0000256" key="3">
    <source>
        <dbReference type="ARBA" id="ARBA00023015"/>
    </source>
</evidence>
<proteinExistence type="evidence at transcript level"/>
<dbReference type="InterPro" id="IPR003652">
    <property type="entry name" value="Ataxin_AXH_dom"/>
</dbReference>
<keyword evidence="2" id="KW-0678">Repressor</keyword>
<dbReference type="SUPFAM" id="SSF102031">
    <property type="entry name" value="AXH domain"/>
    <property type="match status" value="1"/>
</dbReference>
<dbReference type="InterPro" id="IPR043404">
    <property type="entry name" value="ATAXIN1-like"/>
</dbReference>
<organism evidence="8">
    <name type="scientific">Phallusia mammillata</name>
    <dbReference type="NCBI Taxonomy" id="59560"/>
    <lineage>
        <taxon>Eukaryota</taxon>
        <taxon>Metazoa</taxon>
        <taxon>Chordata</taxon>
        <taxon>Tunicata</taxon>
        <taxon>Ascidiacea</taxon>
        <taxon>Phlebobranchia</taxon>
        <taxon>Ascidiidae</taxon>
        <taxon>Phallusia</taxon>
    </lineage>
</organism>
<dbReference type="PANTHER" id="PTHR13392:SF13">
    <property type="entry name" value="AXH DOMAIN-CONTAINING PROTEIN"/>
    <property type="match status" value="1"/>
</dbReference>
<evidence type="ECO:0000259" key="7">
    <source>
        <dbReference type="PROSITE" id="PS51148"/>
    </source>
</evidence>
<name>A0A6F9D809_9ASCI</name>
<reference evidence="8" key="1">
    <citation type="submission" date="2020-04" db="EMBL/GenBank/DDBJ databases">
        <authorList>
            <person name="Neveu A P."/>
        </authorList>
    </citation>
    <scope>NUCLEOTIDE SEQUENCE</scope>
    <source>
        <tissue evidence="8">Whole embryo</tissue>
    </source>
</reference>
<evidence type="ECO:0000256" key="4">
    <source>
        <dbReference type="ARBA" id="ARBA00023125"/>
    </source>
</evidence>
<dbReference type="GO" id="GO:0005634">
    <property type="term" value="C:nucleus"/>
    <property type="evidence" value="ECO:0007669"/>
    <property type="project" value="UniProtKB-SubCell"/>
</dbReference>
<keyword evidence="3" id="KW-0805">Transcription regulation</keyword>
<gene>
    <name evidence="8" type="primary">Atxn1</name>
</gene>
<dbReference type="PANTHER" id="PTHR13392">
    <property type="entry name" value="ATAXIN 1"/>
    <property type="match status" value="1"/>
</dbReference>
<comment type="subcellular location">
    <subcellularLocation>
        <location evidence="1">Nucleus</location>
    </subcellularLocation>
</comment>
<evidence type="ECO:0000256" key="6">
    <source>
        <dbReference type="ARBA" id="ARBA00023242"/>
    </source>
</evidence>
<dbReference type="Pfam" id="PF08517">
    <property type="entry name" value="AXH"/>
    <property type="match status" value="1"/>
</dbReference>
<keyword evidence="4" id="KW-0238">DNA-binding</keyword>
<dbReference type="InterPro" id="IPR036096">
    <property type="entry name" value="Ataxin_AXH_dom_sf"/>
</dbReference>
<evidence type="ECO:0000313" key="8">
    <source>
        <dbReference type="EMBL" id="CAB3224712.1"/>
    </source>
</evidence>
<dbReference type="PROSITE" id="PS51148">
    <property type="entry name" value="AXH"/>
    <property type="match status" value="1"/>
</dbReference>
<dbReference type="GO" id="GO:0003723">
    <property type="term" value="F:RNA binding"/>
    <property type="evidence" value="ECO:0007669"/>
    <property type="project" value="InterPro"/>
</dbReference>
<feature type="domain" description="AXH" evidence="7">
    <location>
        <begin position="12"/>
        <end position="143"/>
    </location>
</feature>
<dbReference type="SMART" id="SM00536">
    <property type="entry name" value="AXH"/>
    <property type="match status" value="1"/>
</dbReference>
<dbReference type="AlphaFoldDB" id="A0A6F9D809"/>
<protein>
    <submittedName>
        <fullName evidence="8">Ataxin-1</fullName>
    </submittedName>
</protein>